<keyword evidence="1" id="KW-0812">Transmembrane</keyword>
<accession>A0A1B1MYL7</accession>
<evidence type="ECO:0000313" key="3">
    <source>
        <dbReference type="Proteomes" id="UP000092573"/>
    </source>
</evidence>
<feature type="transmembrane region" description="Helical" evidence="1">
    <location>
        <begin position="6"/>
        <end position="26"/>
    </location>
</feature>
<feature type="transmembrane region" description="Helical" evidence="1">
    <location>
        <begin position="38"/>
        <end position="63"/>
    </location>
</feature>
<keyword evidence="1" id="KW-0472">Membrane</keyword>
<dbReference type="AlphaFoldDB" id="A0A1B1MYL7"/>
<organism evidence="2 3">
    <name type="scientific">Paenibacillus yonginensis</name>
    <dbReference type="NCBI Taxonomy" id="1462996"/>
    <lineage>
        <taxon>Bacteria</taxon>
        <taxon>Bacillati</taxon>
        <taxon>Bacillota</taxon>
        <taxon>Bacilli</taxon>
        <taxon>Bacillales</taxon>
        <taxon>Paenibacillaceae</taxon>
        <taxon>Paenibacillus</taxon>
    </lineage>
</organism>
<protein>
    <submittedName>
        <fullName evidence="2">Uncharacterized protein</fullName>
    </submittedName>
</protein>
<dbReference type="KEGG" id="pyg:AWM70_06435"/>
<dbReference type="Proteomes" id="UP000092573">
    <property type="component" value="Chromosome"/>
</dbReference>
<proteinExistence type="predicted"/>
<evidence type="ECO:0000256" key="1">
    <source>
        <dbReference type="SAM" id="Phobius"/>
    </source>
</evidence>
<keyword evidence="1" id="KW-1133">Transmembrane helix</keyword>
<feature type="transmembrane region" description="Helical" evidence="1">
    <location>
        <begin position="69"/>
        <end position="92"/>
    </location>
</feature>
<dbReference type="EMBL" id="CP014167">
    <property type="protein sequence ID" value="ANS74265.1"/>
    <property type="molecule type" value="Genomic_DNA"/>
</dbReference>
<dbReference type="STRING" id="1462996.AWM70_06435"/>
<reference evidence="2 3" key="1">
    <citation type="submission" date="2016-01" db="EMBL/GenBank/DDBJ databases">
        <title>Complete Genome Sequence of Paenibacillus yonginensis DCY84, a novel Plant Growth-Promoting Bacteria with Elicitation of Induced Systemic Resistance.</title>
        <authorList>
            <person name="Kim Y.J."/>
            <person name="Yang D.C."/>
            <person name="Sukweenadhi J."/>
        </authorList>
    </citation>
    <scope>NUCLEOTIDE SEQUENCE [LARGE SCALE GENOMIC DNA]</scope>
    <source>
        <strain evidence="2 3">DCY84</strain>
    </source>
</reference>
<keyword evidence="3" id="KW-1185">Reference proteome</keyword>
<evidence type="ECO:0000313" key="2">
    <source>
        <dbReference type="EMBL" id="ANS74265.1"/>
    </source>
</evidence>
<gene>
    <name evidence="2" type="ORF">AWM70_06435</name>
</gene>
<sequence length="97" mass="10837">MELLINITNGVSIIALFGVIVLSVLVKKEGTDERARFMGFKLFSFLFTFLLAGLSLIILVTGWNDIGYTLLRICITSLFSLTILVGLGYWIYLSKKV</sequence>
<name>A0A1B1MYL7_9BACL</name>